<protein>
    <submittedName>
        <fullName evidence="2">NDP-sugar pyrophosphorylase, includes eIF-2Bgamma, eIF-2Bepsilon, and LPS biosynthesis proteins</fullName>
    </submittedName>
</protein>
<evidence type="ECO:0000313" key="3">
    <source>
        <dbReference type="Proteomes" id="UP000199611"/>
    </source>
</evidence>
<evidence type="ECO:0000313" key="2">
    <source>
        <dbReference type="EMBL" id="SFM40012.1"/>
    </source>
</evidence>
<dbReference type="InterPro" id="IPR029044">
    <property type="entry name" value="Nucleotide-diphossugar_trans"/>
</dbReference>
<organism evidence="2 3">
    <name type="scientific">Thermodesulforhabdus norvegica</name>
    <dbReference type="NCBI Taxonomy" id="39841"/>
    <lineage>
        <taxon>Bacteria</taxon>
        <taxon>Pseudomonadati</taxon>
        <taxon>Thermodesulfobacteriota</taxon>
        <taxon>Syntrophobacteria</taxon>
        <taxon>Syntrophobacterales</taxon>
        <taxon>Thermodesulforhabdaceae</taxon>
        <taxon>Thermodesulforhabdus</taxon>
    </lineage>
</organism>
<dbReference type="PANTHER" id="PTHR22572">
    <property type="entry name" value="SUGAR-1-PHOSPHATE GUANYL TRANSFERASE"/>
    <property type="match status" value="1"/>
</dbReference>
<dbReference type="InterPro" id="IPR005835">
    <property type="entry name" value="NTP_transferase_dom"/>
</dbReference>
<dbReference type="Pfam" id="PF00483">
    <property type="entry name" value="NTP_transferase"/>
    <property type="match status" value="1"/>
</dbReference>
<dbReference type="InterPro" id="IPR050486">
    <property type="entry name" value="Mannose-1P_guanyltransferase"/>
</dbReference>
<dbReference type="Gene3D" id="3.90.550.10">
    <property type="entry name" value="Spore Coat Polysaccharide Biosynthesis Protein SpsA, Chain A"/>
    <property type="match status" value="1"/>
</dbReference>
<dbReference type="STRING" id="39841.SAMN05660836_00063"/>
<accession>A0A1I4QIR9</accession>
<dbReference type="AlphaFoldDB" id="A0A1I4QIR9"/>
<dbReference type="Proteomes" id="UP000199611">
    <property type="component" value="Unassembled WGS sequence"/>
</dbReference>
<feature type="domain" description="Nucleotidyl transferase" evidence="1">
    <location>
        <begin position="5"/>
        <end position="231"/>
    </location>
</feature>
<dbReference type="RefSeq" id="WP_093392530.1">
    <property type="nucleotide sequence ID" value="NZ_FOUU01000001.1"/>
</dbReference>
<proteinExistence type="predicted"/>
<sequence length="307" mass="34314">MMDLLLLSAGWGTRLRPLTFYRPKALIPVRGKPCLETCYDALNEVFTIGSIWVNTHALSPWFFRFFEKSPFRNWRLLYEPEILGSGGTVMHCMNSSKARWLMVVNSDTFLPSQKIEWLSGLEPEPGAVVIVVSSKSGLNNVVVNNEGRVIRFRSKELTSREQDLGYRLVAFAGIHLLDKKAAESISWCGDYADIINLYAPLLKQGRIRAVECPPSAWHDIGNIRRYFDAHTSEGARSFWAGSQVVIEPGCSVEKVILWDGVVVRTGSRLRSCIVTDGVEVSGVFESAVITPSAVIPIGRGEFCRYLP</sequence>
<dbReference type="SUPFAM" id="SSF53448">
    <property type="entry name" value="Nucleotide-diphospho-sugar transferases"/>
    <property type="match status" value="1"/>
</dbReference>
<dbReference type="EMBL" id="FOUU01000001">
    <property type="protein sequence ID" value="SFM40012.1"/>
    <property type="molecule type" value="Genomic_DNA"/>
</dbReference>
<dbReference type="Gene3D" id="2.160.10.10">
    <property type="entry name" value="Hexapeptide repeat proteins"/>
    <property type="match status" value="1"/>
</dbReference>
<gene>
    <name evidence="2" type="ORF">SAMN05660836_00063</name>
</gene>
<reference evidence="2 3" key="1">
    <citation type="submission" date="2016-10" db="EMBL/GenBank/DDBJ databases">
        <authorList>
            <person name="de Groot N.N."/>
        </authorList>
    </citation>
    <scope>NUCLEOTIDE SEQUENCE [LARGE SCALE GENOMIC DNA]</scope>
    <source>
        <strain evidence="2 3">DSM 9990</strain>
    </source>
</reference>
<name>A0A1I4QIR9_9BACT</name>
<evidence type="ECO:0000259" key="1">
    <source>
        <dbReference type="Pfam" id="PF00483"/>
    </source>
</evidence>
<keyword evidence="3" id="KW-1185">Reference proteome</keyword>
<dbReference type="OrthoDB" id="9809275at2"/>